<dbReference type="KEGG" id="spu:115927359"/>
<dbReference type="AlphaFoldDB" id="A0A7M7PCA3"/>
<dbReference type="SMART" id="SM00248">
    <property type="entry name" value="ANK"/>
    <property type="match status" value="8"/>
</dbReference>
<feature type="repeat" description="ANK" evidence="3">
    <location>
        <begin position="248"/>
        <end position="280"/>
    </location>
</feature>
<keyword evidence="1" id="KW-0677">Repeat</keyword>
<evidence type="ECO:0000256" key="1">
    <source>
        <dbReference type="ARBA" id="ARBA00022737"/>
    </source>
</evidence>
<proteinExistence type="predicted"/>
<feature type="repeat" description="ANK" evidence="3">
    <location>
        <begin position="83"/>
        <end position="116"/>
    </location>
</feature>
<dbReference type="FunFam" id="1.25.40.20:FF:001182">
    <property type="entry name" value="Uncharacterized protein"/>
    <property type="match status" value="1"/>
</dbReference>
<sequence>MDGDKIQRADLSRAENDELTPLHAAASDGHLEKVQVLIGHGADLNSVDKFGLTPLYAASFNGHLDIVKFLISQGADLKKADQDGRTPLFAASFNGHLDVVQFLIGNQGADLNRVGRDGSTPLEVASLNGHLDVQFLIGQGADLNKLGRDGSTPLEVASMKGHVDVVQFLIGQQADLNRAGNDGSTPLEAASLKGHLDVVQFLIGRGADLNSAGIGGRTPLQAASFKGHLNVIQFVIGQGADVNKVGRDGSTPLEVASLKGQLDVVQFLIAKGADLNMAGIGGHTPLQAASFNDPARGVEKQVDNEANVQTSKLKQLNLDSSSSGQVVEDVIRDSMEASDQQPGSIRIEKYGIEVQFHPSEIWGVDDIQAVPEVPAELADLLTEDQAIICKQQETLFHKSLEVNVRFVVNTSAADQSKVFVQFILEQSAKIEIICPMNLSGDHVTPRAKGTQKPTDSTEVTDMHLLRISQELLPAHFSALHLTLGIKPSIAQGILTQKINDYPDTYMHLLQLWKTESHRTLRDLDQVLVESKAGGLKSKYKQEQK</sequence>
<keyword evidence="2 3" id="KW-0040">ANK repeat</keyword>
<dbReference type="PRINTS" id="PR01415">
    <property type="entry name" value="ANKYRIN"/>
</dbReference>
<reference evidence="4" key="2">
    <citation type="submission" date="2021-01" db="UniProtKB">
        <authorList>
            <consortium name="EnsemblMetazoa"/>
        </authorList>
    </citation>
    <scope>IDENTIFICATION</scope>
</reference>
<dbReference type="InterPro" id="IPR036770">
    <property type="entry name" value="Ankyrin_rpt-contain_sf"/>
</dbReference>
<evidence type="ECO:0000256" key="3">
    <source>
        <dbReference type="PROSITE-ProRule" id="PRU00023"/>
    </source>
</evidence>
<organism evidence="4 5">
    <name type="scientific">Strongylocentrotus purpuratus</name>
    <name type="common">Purple sea urchin</name>
    <dbReference type="NCBI Taxonomy" id="7668"/>
    <lineage>
        <taxon>Eukaryota</taxon>
        <taxon>Metazoa</taxon>
        <taxon>Echinodermata</taxon>
        <taxon>Eleutherozoa</taxon>
        <taxon>Echinozoa</taxon>
        <taxon>Echinoidea</taxon>
        <taxon>Euechinoidea</taxon>
        <taxon>Echinacea</taxon>
        <taxon>Camarodonta</taxon>
        <taxon>Echinidea</taxon>
        <taxon>Strongylocentrotidae</taxon>
        <taxon>Strongylocentrotus</taxon>
    </lineage>
</organism>
<keyword evidence="5" id="KW-1185">Reference proteome</keyword>
<dbReference type="Pfam" id="PF12796">
    <property type="entry name" value="Ank_2"/>
    <property type="match status" value="3"/>
</dbReference>
<dbReference type="Proteomes" id="UP000007110">
    <property type="component" value="Unassembled WGS sequence"/>
</dbReference>
<dbReference type="EnsemblMetazoa" id="XM_030993154">
    <property type="protein sequence ID" value="XP_030849014"/>
    <property type="gene ID" value="LOC115927359"/>
</dbReference>
<dbReference type="PROSITE" id="PS50088">
    <property type="entry name" value="ANK_REPEAT"/>
    <property type="match status" value="8"/>
</dbReference>
<feature type="repeat" description="ANK" evidence="3">
    <location>
        <begin position="215"/>
        <end position="247"/>
    </location>
</feature>
<dbReference type="InterPro" id="IPR002110">
    <property type="entry name" value="Ankyrin_rpt"/>
</dbReference>
<dbReference type="RefSeq" id="XP_030849014.1">
    <property type="nucleotide sequence ID" value="XM_030993154.1"/>
</dbReference>
<evidence type="ECO:0000313" key="4">
    <source>
        <dbReference type="EnsemblMetazoa" id="XP_030849014"/>
    </source>
</evidence>
<reference evidence="5" key="1">
    <citation type="submission" date="2015-02" db="EMBL/GenBank/DDBJ databases">
        <title>Genome sequencing for Strongylocentrotus purpuratus.</title>
        <authorList>
            <person name="Murali S."/>
            <person name="Liu Y."/>
            <person name="Vee V."/>
            <person name="English A."/>
            <person name="Wang M."/>
            <person name="Skinner E."/>
            <person name="Han Y."/>
            <person name="Muzny D.M."/>
            <person name="Worley K.C."/>
            <person name="Gibbs R.A."/>
        </authorList>
    </citation>
    <scope>NUCLEOTIDE SEQUENCE</scope>
</reference>
<evidence type="ECO:0000256" key="2">
    <source>
        <dbReference type="ARBA" id="ARBA00023043"/>
    </source>
</evidence>
<name>A0A7M7PCA3_STRPU</name>
<feature type="repeat" description="ANK" evidence="3">
    <location>
        <begin position="149"/>
        <end position="181"/>
    </location>
</feature>
<dbReference type="PROSITE" id="PS50297">
    <property type="entry name" value="ANK_REP_REGION"/>
    <property type="match status" value="8"/>
</dbReference>
<feature type="repeat" description="ANK" evidence="3">
    <location>
        <begin position="17"/>
        <end position="49"/>
    </location>
</feature>
<accession>A0A7M7PCA3</accession>
<dbReference type="Gene3D" id="1.25.40.20">
    <property type="entry name" value="Ankyrin repeat-containing domain"/>
    <property type="match status" value="4"/>
</dbReference>
<dbReference type="PANTHER" id="PTHR24188:SF29">
    <property type="entry name" value="GH09064P"/>
    <property type="match status" value="1"/>
</dbReference>
<feature type="repeat" description="ANK" evidence="3">
    <location>
        <begin position="117"/>
        <end position="148"/>
    </location>
</feature>
<dbReference type="PANTHER" id="PTHR24188">
    <property type="entry name" value="ANKYRIN REPEAT PROTEIN"/>
    <property type="match status" value="1"/>
</dbReference>
<protein>
    <submittedName>
        <fullName evidence="4">Uncharacterized protein</fullName>
    </submittedName>
</protein>
<evidence type="ECO:0000313" key="5">
    <source>
        <dbReference type="Proteomes" id="UP000007110"/>
    </source>
</evidence>
<dbReference type="OrthoDB" id="448455at2759"/>
<dbReference type="Pfam" id="PF00023">
    <property type="entry name" value="Ank"/>
    <property type="match status" value="1"/>
</dbReference>
<feature type="repeat" description="ANK" evidence="3">
    <location>
        <begin position="182"/>
        <end position="214"/>
    </location>
</feature>
<feature type="repeat" description="ANK" evidence="3">
    <location>
        <begin position="50"/>
        <end position="82"/>
    </location>
</feature>
<dbReference type="GeneID" id="115927359"/>
<dbReference type="SUPFAM" id="SSF48403">
    <property type="entry name" value="Ankyrin repeat"/>
    <property type="match status" value="1"/>
</dbReference>
<dbReference type="InParanoid" id="A0A7M7PCA3"/>